<dbReference type="STRING" id="1229662.W3WQJ0"/>
<dbReference type="GeneID" id="19278598"/>
<dbReference type="SUPFAM" id="SSF52540">
    <property type="entry name" value="P-loop containing nucleoside triphosphate hydrolases"/>
    <property type="match status" value="1"/>
</dbReference>
<dbReference type="PANTHER" id="PTHR48419:SF1">
    <property type="entry name" value="SULFOTRANSFERASE DOMAIN-CONTAINING PROTEIN"/>
    <property type="match status" value="1"/>
</dbReference>
<dbReference type="RefSeq" id="XP_007840357.1">
    <property type="nucleotide sequence ID" value="XM_007842166.1"/>
</dbReference>
<accession>W3WQJ0</accession>
<dbReference type="InterPro" id="IPR053226">
    <property type="entry name" value="Pyrrolopyrazine_biosynth_F"/>
</dbReference>
<evidence type="ECO:0000313" key="2">
    <source>
        <dbReference type="Proteomes" id="UP000030651"/>
    </source>
</evidence>
<reference evidence="2" key="1">
    <citation type="journal article" date="2015" name="BMC Genomics">
        <title>Genomic and transcriptomic analysis of the endophytic fungus Pestalotiopsis fici reveals its lifestyle and high potential for synthesis of natural products.</title>
        <authorList>
            <person name="Wang X."/>
            <person name="Zhang X."/>
            <person name="Liu L."/>
            <person name="Xiang M."/>
            <person name="Wang W."/>
            <person name="Sun X."/>
            <person name="Che Y."/>
            <person name="Guo L."/>
            <person name="Liu G."/>
            <person name="Guo L."/>
            <person name="Wang C."/>
            <person name="Yin W.B."/>
            <person name="Stadler M."/>
            <person name="Zhang X."/>
            <person name="Liu X."/>
        </authorList>
    </citation>
    <scope>NUCLEOTIDE SEQUENCE [LARGE SCALE GENOMIC DNA]</scope>
    <source>
        <strain evidence="2">W106-1 / CGMCC3.15140</strain>
    </source>
</reference>
<dbReference type="KEGG" id="pfy:PFICI_13585"/>
<dbReference type="PANTHER" id="PTHR48419">
    <property type="entry name" value="SULFOTRANSFERASE DOMAIN-CONTAINING PROTEIN"/>
    <property type="match status" value="1"/>
</dbReference>
<dbReference type="OMA" id="YLITYPR"/>
<evidence type="ECO:0008006" key="3">
    <source>
        <dbReference type="Google" id="ProtNLM"/>
    </source>
</evidence>
<dbReference type="EMBL" id="KI912119">
    <property type="protein sequence ID" value="ETS75101.1"/>
    <property type="molecule type" value="Genomic_DNA"/>
</dbReference>
<evidence type="ECO:0000313" key="1">
    <source>
        <dbReference type="EMBL" id="ETS75101.1"/>
    </source>
</evidence>
<name>W3WQJ0_PESFW</name>
<keyword evidence="2" id="KW-1185">Reference proteome</keyword>
<dbReference type="InterPro" id="IPR027417">
    <property type="entry name" value="P-loop_NTPase"/>
</dbReference>
<dbReference type="OrthoDB" id="3650366at2759"/>
<dbReference type="eggNOG" id="ENOG502S3K0">
    <property type="taxonomic scope" value="Eukaryota"/>
</dbReference>
<protein>
    <recommendedName>
        <fullName evidence="3">Sulfotransferase domain-containing protein</fullName>
    </recommendedName>
</protein>
<dbReference type="Proteomes" id="UP000030651">
    <property type="component" value="Unassembled WGS sequence"/>
</dbReference>
<sequence>MYPDINSSKPHRYYLISYPRTASNLLLKILAVESQPGFSSGGYDGGYFFMPVDGILCERHLRSRCVSDWTSDERREVQESFQTCFENQLRWVESAQSQGHSIFVKEHTTFFADPIVRTRLQFGADAVNEPNWTVRYAGGSTHSTLNTSVLPDEFLLTWLPTFLIRHPAVAFPSYYRTIIEREGKELAAADNFASLVITVEWSRALYDFYLQHRDALPCSPAQRSEWPIVLDADDVINHPEIISLYCAKVGMDPQTLRFSWDQADPEKLAKMHPAQRAMRTTIYGSTGIVKGKSLQELNILDEASKWRSEFGDIAAQHIEKLVRQAMPDYEYLRARRLRATPA</sequence>
<organism evidence="1 2">
    <name type="scientific">Pestalotiopsis fici (strain W106-1 / CGMCC3.15140)</name>
    <dbReference type="NCBI Taxonomy" id="1229662"/>
    <lineage>
        <taxon>Eukaryota</taxon>
        <taxon>Fungi</taxon>
        <taxon>Dikarya</taxon>
        <taxon>Ascomycota</taxon>
        <taxon>Pezizomycotina</taxon>
        <taxon>Sordariomycetes</taxon>
        <taxon>Xylariomycetidae</taxon>
        <taxon>Amphisphaeriales</taxon>
        <taxon>Sporocadaceae</taxon>
        <taxon>Pestalotiopsis</taxon>
    </lineage>
</organism>
<gene>
    <name evidence="1" type="ORF">PFICI_13585</name>
</gene>
<dbReference type="InParanoid" id="W3WQJ0"/>
<proteinExistence type="predicted"/>
<dbReference type="HOGENOM" id="CLU_033907_2_0_1"/>
<dbReference type="AlphaFoldDB" id="W3WQJ0"/>